<comment type="caution">
    <text evidence="4">The sequence shown here is derived from an EMBL/GenBank/DDBJ whole genome shotgun (WGS) entry which is preliminary data.</text>
</comment>
<keyword evidence="2 3" id="KW-0175">Coiled coil</keyword>
<dbReference type="EMBL" id="VZZJ01000008">
    <property type="protein sequence ID" value="KAB1073465.1"/>
    <property type="molecule type" value="Genomic_DNA"/>
</dbReference>
<dbReference type="InterPro" id="IPR050465">
    <property type="entry name" value="UPF0194_transport"/>
</dbReference>
<dbReference type="GO" id="GO:0030313">
    <property type="term" value="C:cell envelope"/>
    <property type="evidence" value="ECO:0007669"/>
    <property type="project" value="UniProtKB-SubCell"/>
</dbReference>
<dbReference type="AlphaFoldDB" id="A0A6N6MSK4"/>
<evidence type="ECO:0000256" key="2">
    <source>
        <dbReference type="ARBA" id="ARBA00023054"/>
    </source>
</evidence>
<evidence type="ECO:0000256" key="1">
    <source>
        <dbReference type="ARBA" id="ARBA00004196"/>
    </source>
</evidence>
<dbReference type="Gene3D" id="2.40.30.170">
    <property type="match status" value="1"/>
</dbReference>
<name>A0A6N6MSK4_9HYPH</name>
<reference evidence="4 5" key="1">
    <citation type="submission" date="2019-09" db="EMBL/GenBank/DDBJ databases">
        <title>YIM 132548 draft genome.</title>
        <authorList>
            <person name="Jiang L."/>
        </authorList>
    </citation>
    <scope>NUCLEOTIDE SEQUENCE [LARGE SCALE GENOMIC DNA]</scope>
    <source>
        <strain evidence="4 5">YIM 132548</strain>
    </source>
</reference>
<evidence type="ECO:0000256" key="3">
    <source>
        <dbReference type="SAM" id="Coils"/>
    </source>
</evidence>
<proteinExistence type="predicted"/>
<gene>
    <name evidence="4" type="ORF">F6X51_12035</name>
</gene>
<dbReference type="PANTHER" id="PTHR32347:SF27">
    <property type="entry name" value="RND EFFLUX PUMP MEMBRANE FUSION PROTEIN BARREL-SANDWICH DOMAIN-CONTAINING PROTEIN"/>
    <property type="match status" value="1"/>
</dbReference>
<dbReference type="NCBIfam" id="TIGR02971">
    <property type="entry name" value="heterocyst_DevB"/>
    <property type="match status" value="1"/>
</dbReference>
<keyword evidence="5" id="KW-1185">Reference proteome</keyword>
<feature type="coiled-coil region" evidence="3">
    <location>
        <begin position="184"/>
        <end position="243"/>
    </location>
</feature>
<dbReference type="PANTHER" id="PTHR32347">
    <property type="entry name" value="EFFLUX SYSTEM COMPONENT YKNX-RELATED"/>
    <property type="match status" value="1"/>
</dbReference>
<protein>
    <submittedName>
        <fullName evidence="4">HlyD family efflux transporter periplasmic adaptor subunit</fullName>
    </submittedName>
</protein>
<organism evidence="4 5">
    <name type="scientific">Methylobacterium planeticum</name>
    <dbReference type="NCBI Taxonomy" id="2615211"/>
    <lineage>
        <taxon>Bacteria</taxon>
        <taxon>Pseudomonadati</taxon>
        <taxon>Pseudomonadota</taxon>
        <taxon>Alphaproteobacteria</taxon>
        <taxon>Hyphomicrobiales</taxon>
        <taxon>Methylobacteriaceae</taxon>
        <taxon>Methylobacterium</taxon>
    </lineage>
</organism>
<evidence type="ECO:0000313" key="4">
    <source>
        <dbReference type="EMBL" id="KAB1073465.1"/>
    </source>
</evidence>
<accession>A0A6N6MSK4</accession>
<comment type="subcellular location">
    <subcellularLocation>
        <location evidence="1">Cell envelope</location>
    </subcellularLocation>
</comment>
<sequence>MKVYIGTYRWPNALIIMSRSVVFLAMSCVAFLASLSLTDGGAQERTMTAPAFARGDTVESVIARGRIEPQGGVIAVSGPPESLSTVAIIDRLLVEPGTKVTPGQMLAILNGYDLARADFEVATANLQVARLQRSQVQAGAGKKAEVAAQTNVLAARRAQLVRAEKEWSRATTLVQRNVGSIQTLDIQKANFDQLTQEVEQAQNALKALTEVRSVDDELAAGQVAVAEANVARAQAAMERLQIRARSAGTILSIQTRSGEVVASEGILRLGDLDRLIVVAEVDQGQVRRLHPGMQASIEGPQFPTPIAGTVTRVANEIHRQKRSSSDILVGRDARIVEVDVTPLQPLLPIIGAEVTVRLSAAQGER</sequence>
<dbReference type="Proteomes" id="UP000441523">
    <property type="component" value="Unassembled WGS sequence"/>
</dbReference>
<evidence type="ECO:0000313" key="5">
    <source>
        <dbReference type="Proteomes" id="UP000441523"/>
    </source>
</evidence>
<dbReference type="Gene3D" id="1.10.287.470">
    <property type="entry name" value="Helix hairpin bin"/>
    <property type="match status" value="1"/>
</dbReference>
<dbReference type="InterPro" id="IPR014315">
    <property type="entry name" value="ABC_heterocyst_DevB"/>
</dbReference>